<organism evidence="2 3">
    <name type="scientific">Popillia japonica</name>
    <name type="common">Japanese beetle</name>
    <dbReference type="NCBI Taxonomy" id="7064"/>
    <lineage>
        <taxon>Eukaryota</taxon>
        <taxon>Metazoa</taxon>
        <taxon>Ecdysozoa</taxon>
        <taxon>Arthropoda</taxon>
        <taxon>Hexapoda</taxon>
        <taxon>Insecta</taxon>
        <taxon>Pterygota</taxon>
        <taxon>Neoptera</taxon>
        <taxon>Endopterygota</taxon>
        <taxon>Coleoptera</taxon>
        <taxon>Polyphaga</taxon>
        <taxon>Scarabaeiformia</taxon>
        <taxon>Scarabaeidae</taxon>
        <taxon>Rutelinae</taxon>
        <taxon>Popillia</taxon>
    </lineage>
</organism>
<dbReference type="EMBL" id="JASPKY010000974">
    <property type="protein sequence ID" value="KAK9679804.1"/>
    <property type="molecule type" value="Genomic_DNA"/>
</dbReference>
<dbReference type="Proteomes" id="UP001458880">
    <property type="component" value="Unassembled WGS sequence"/>
</dbReference>
<evidence type="ECO:0000313" key="2">
    <source>
        <dbReference type="EMBL" id="KAK9679804.1"/>
    </source>
</evidence>
<name>A0AAW1HT67_POPJA</name>
<keyword evidence="1" id="KW-1133">Transmembrane helix</keyword>
<gene>
    <name evidence="2" type="ORF">QE152_g39708</name>
</gene>
<keyword evidence="1" id="KW-0472">Membrane</keyword>
<accession>A0AAW1HT67</accession>
<keyword evidence="1" id="KW-0812">Transmembrane</keyword>
<comment type="caution">
    <text evidence="2">The sequence shown here is derived from an EMBL/GenBank/DDBJ whole genome shotgun (WGS) entry which is preliminary data.</text>
</comment>
<protein>
    <submittedName>
        <fullName evidence="2">Uncharacterized protein</fullName>
    </submittedName>
</protein>
<feature type="transmembrane region" description="Helical" evidence="1">
    <location>
        <begin position="24"/>
        <end position="49"/>
    </location>
</feature>
<dbReference type="AlphaFoldDB" id="A0AAW1HT67"/>
<proteinExistence type="predicted"/>
<dbReference type="InterPro" id="IPR036116">
    <property type="entry name" value="FN3_sf"/>
</dbReference>
<keyword evidence="3" id="KW-1185">Reference proteome</keyword>
<sequence length="595" mass="67589">MVNLCPSFKECSSALRERSWSRRVATIVIVTIMLAIVLVILGLLIAIHLTDTCIEVGLPSNVTINSFSDVTRITWNHPEEQRNCYVYYALFYRIDAGEKVSVPAVHSLYYEIPRLKACSILNIQIHGVSGSSGELTETYVVHQYKEIPVEVPPPVITYDIHKEGIVVEWKKPAELEKCRIHYMLDIETDFGHRRKYTIIQEYFILQSSTYCFQIYLNIATIYHDKTGPVSSTRLVLPEEVLELQTELNDTTVIVNWRRHSKHVLCSLSYTVVYEREGQEPITNEVKKPTTSFDITYCLYGSITLSVSYANKTYSSSVNASYWPDEIEGPSNLNITVNETICNATWEMQELLGYCKFNYHIQVISDIGNFNHTMKMKMRASIFKIFSPRVTSDTFALATHSPDKFQALASQYMHTLRVSWQDKKWKTCNLTYSLTYTVGNVTDKMEVDGFSKAFDLDYCTNATIGIQSHDSAPPSKEIFIVHEEGIQSHDSAPPSKEIFIVHEEGNPIRVGRVQNITVTVVEDTSTIKWNPPKHVQYCEPFMYNVTGIGPDGSSASCNGTENCQIKMNNFCPQTTFQITSITYPGSPVATYEHKCP</sequence>
<dbReference type="SUPFAM" id="SSF49265">
    <property type="entry name" value="Fibronectin type III"/>
    <property type="match status" value="1"/>
</dbReference>
<evidence type="ECO:0000256" key="1">
    <source>
        <dbReference type="SAM" id="Phobius"/>
    </source>
</evidence>
<evidence type="ECO:0000313" key="3">
    <source>
        <dbReference type="Proteomes" id="UP001458880"/>
    </source>
</evidence>
<reference evidence="2 3" key="1">
    <citation type="journal article" date="2024" name="BMC Genomics">
        <title>De novo assembly and annotation of Popillia japonica's genome with initial clues to its potential as an invasive pest.</title>
        <authorList>
            <person name="Cucini C."/>
            <person name="Boschi S."/>
            <person name="Funari R."/>
            <person name="Cardaioli E."/>
            <person name="Iannotti N."/>
            <person name="Marturano G."/>
            <person name="Paoli F."/>
            <person name="Bruttini M."/>
            <person name="Carapelli A."/>
            <person name="Frati F."/>
            <person name="Nardi F."/>
        </authorList>
    </citation>
    <scope>NUCLEOTIDE SEQUENCE [LARGE SCALE GENOMIC DNA]</scope>
    <source>
        <strain evidence="2">DMR45628</strain>
    </source>
</reference>